<dbReference type="SUPFAM" id="SSF81324">
    <property type="entry name" value="Voltage-gated potassium channels"/>
    <property type="match status" value="2"/>
</dbReference>
<dbReference type="GO" id="GO:0017071">
    <property type="term" value="C:intracellular cyclic nucleotide activated cation channel complex"/>
    <property type="evidence" value="ECO:0007669"/>
    <property type="project" value="TreeGrafter"/>
</dbReference>
<dbReference type="InterPro" id="IPR000595">
    <property type="entry name" value="cNMP-bd_dom"/>
</dbReference>
<dbReference type="GO" id="GO:0005222">
    <property type="term" value="F:intracellularly cAMP-activated cation channel activity"/>
    <property type="evidence" value="ECO:0007669"/>
    <property type="project" value="TreeGrafter"/>
</dbReference>
<evidence type="ECO:0000313" key="14">
    <source>
        <dbReference type="Proteomes" id="UP000008909"/>
    </source>
</evidence>
<dbReference type="PROSITE" id="PS50042">
    <property type="entry name" value="CNMP_BINDING_3"/>
    <property type="match status" value="1"/>
</dbReference>
<dbReference type="SUPFAM" id="SSF51206">
    <property type="entry name" value="cAMP-binding domain-like"/>
    <property type="match status" value="1"/>
</dbReference>
<protein>
    <submittedName>
        <fullName evidence="13">Cyclic nucleotide-gated cation channel</fullName>
    </submittedName>
</protein>
<dbReference type="GO" id="GO:0005886">
    <property type="term" value="C:plasma membrane"/>
    <property type="evidence" value="ECO:0007669"/>
    <property type="project" value="TreeGrafter"/>
</dbReference>
<reference evidence="13" key="1">
    <citation type="journal article" date="2011" name="Genome Biol.">
        <title>The draft genome of the carcinogenic human liver fluke Clonorchis sinensis.</title>
        <authorList>
            <person name="Wang X."/>
            <person name="Chen W."/>
            <person name="Huang Y."/>
            <person name="Sun J."/>
            <person name="Men J."/>
            <person name="Liu H."/>
            <person name="Luo F."/>
            <person name="Guo L."/>
            <person name="Lv X."/>
            <person name="Deng C."/>
            <person name="Zhou C."/>
            <person name="Fan Y."/>
            <person name="Li X."/>
            <person name="Huang L."/>
            <person name="Hu Y."/>
            <person name="Liang C."/>
            <person name="Hu X."/>
            <person name="Xu J."/>
            <person name="Yu X."/>
        </authorList>
    </citation>
    <scope>NUCLEOTIDE SEQUENCE [LARGE SCALE GENOMIC DNA]</scope>
    <source>
        <strain evidence="13">Henan</strain>
    </source>
</reference>
<keyword evidence="2" id="KW-0813">Transport</keyword>
<dbReference type="InterPro" id="IPR018488">
    <property type="entry name" value="cNMP-bd_CS"/>
</dbReference>
<reference key="2">
    <citation type="submission" date="2011-10" db="EMBL/GenBank/DDBJ databases">
        <title>The genome and transcriptome sequence of Clonorchis sinensis provide insights into the carcinogenic liver fluke.</title>
        <authorList>
            <person name="Wang X."/>
            <person name="Huang Y."/>
            <person name="Chen W."/>
            <person name="Liu H."/>
            <person name="Guo L."/>
            <person name="Chen Y."/>
            <person name="Luo F."/>
            <person name="Zhou W."/>
            <person name="Sun J."/>
            <person name="Mao Q."/>
            <person name="Liang P."/>
            <person name="Zhou C."/>
            <person name="Tian Y."/>
            <person name="Men J."/>
            <person name="Lv X."/>
            <person name="Huang L."/>
            <person name="Zhou J."/>
            <person name="Hu Y."/>
            <person name="Li R."/>
            <person name="Zhang F."/>
            <person name="Lei H."/>
            <person name="Li X."/>
            <person name="Hu X."/>
            <person name="Liang C."/>
            <person name="Xu J."/>
            <person name="Wu Z."/>
            <person name="Yu X."/>
        </authorList>
    </citation>
    <scope>NUCLEOTIDE SEQUENCE</scope>
    <source>
        <strain>Henan</strain>
    </source>
</reference>
<dbReference type="Pfam" id="PF00520">
    <property type="entry name" value="Ion_trans"/>
    <property type="match status" value="1"/>
</dbReference>
<evidence type="ECO:0000256" key="8">
    <source>
        <dbReference type="ARBA" id="ARBA00023303"/>
    </source>
</evidence>
<keyword evidence="6 11" id="KW-0472">Membrane</keyword>
<feature type="domain" description="Cyclic nucleotide-binding" evidence="12">
    <location>
        <begin position="373"/>
        <end position="475"/>
    </location>
</feature>
<evidence type="ECO:0000256" key="4">
    <source>
        <dbReference type="ARBA" id="ARBA00022989"/>
    </source>
</evidence>
<dbReference type="InterPro" id="IPR014710">
    <property type="entry name" value="RmlC-like_jellyroll"/>
</dbReference>
<feature type="transmembrane region" description="Helical" evidence="11">
    <location>
        <begin position="203"/>
        <end position="228"/>
    </location>
</feature>
<evidence type="ECO:0000313" key="13">
    <source>
        <dbReference type="EMBL" id="GAA53384.1"/>
    </source>
</evidence>
<keyword evidence="8" id="KW-0407">Ion channel</keyword>
<dbReference type="PANTHER" id="PTHR45638:SF11">
    <property type="entry name" value="CYCLIC NUCLEOTIDE-GATED CATION CHANNEL SUBUNIT A"/>
    <property type="match status" value="1"/>
</dbReference>
<evidence type="ECO:0000256" key="9">
    <source>
        <dbReference type="SAM" id="Coils"/>
    </source>
</evidence>
<dbReference type="InterPro" id="IPR005821">
    <property type="entry name" value="Ion_trans_dom"/>
</dbReference>
<evidence type="ECO:0000256" key="1">
    <source>
        <dbReference type="ARBA" id="ARBA00004141"/>
    </source>
</evidence>
<comment type="subcellular location">
    <subcellularLocation>
        <location evidence="1">Membrane</location>
        <topology evidence="1">Multi-pass membrane protein</topology>
    </subcellularLocation>
</comment>
<dbReference type="Proteomes" id="UP000008909">
    <property type="component" value="Unassembled WGS sequence"/>
</dbReference>
<feature type="transmembrane region" description="Helical" evidence="11">
    <location>
        <begin position="120"/>
        <end position="138"/>
    </location>
</feature>
<feature type="compositionally biased region" description="Low complexity" evidence="10">
    <location>
        <begin position="621"/>
        <end position="634"/>
    </location>
</feature>
<dbReference type="InterPro" id="IPR032406">
    <property type="entry name" value="CLZ_dom"/>
</dbReference>
<keyword evidence="14" id="KW-1185">Reference proteome</keyword>
<name>G7YKA2_CLOSI</name>
<dbReference type="GO" id="GO:0030553">
    <property type="term" value="F:cGMP binding"/>
    <property type="evidence" value="ECO:0007669"/>
    <property type="project" value="TreeGrafter"/>
</dbReference>
<dbReference type="FunFam" id="2.60.120.10:FF:000002">
    <property type="entry name" value="Cyclic nucleotide gated channel alpha 1a"/>
    <property type="match status" value="1"/>
</dbReference>
<feature type="coiled-coil region" evidence="9">
    <location>
        <begin position="508"/>
        <end position="542"/>
    </location>
</feature>
<organism evidence="13 14">
    <name type="scientific">Clonorchis sinensis</name>
    <name type="common">Chinese liver fluke</name>
    <dbReference type="NCBI Taxonomy" id="79923"/>
    <lineage>
        <taxon>Eukaryota</taxon>
        <taxon>Metazoa</taxon>
        <taxon>Spiralia</taxon>
        <taxon>Lophotrochozoa</taxon>
        <taxon>Platyhelminthes</taxon>
        <taxon>Trematoda</taxon>
        <taxon>Digenea</taxon>
        <taxon>Opisthorchiida</taxon>
        <taxon>Opisthorchiata</taxon>
        <taxon>Opisthorchiidae</taxon>
        <taxon>Clonorchis</taxon>
    </lineage>
</organism>
<dbReference type="PROSITE" id="PS00889">
    <property type="entry name" value="CNMP_BINDING_2"/>
    <property type="match status" value="1"/>
</dbReference>
<dbReference type="PANTHER" id="PTHR45638">
    <property type="entry name" value="CYCLIC NUCLEOTIDE-GATED CATION CHANNEL SUBUNIT A"/>
    <property type="match status" value="1"/>
</dbReference>
<feature type="transmembrane region" description="Helical" evidence="11">
    <location>
        <begin position="61"/>
        <end position="77"/>
    </location>
</feature>
<evidence type="ECO:0000256" key="2">
    <source>
        <dbReference type="ARBA" id="ARBA00022448"/>
    </source>
</evidence>
<evidence type="ECO:0000259" key="12">
    <source>
        <dbReference type="PROSITE" id="PS50042"/>
    </source>
</evidence>
<dbReference type="GO" id="GO:0044877">
    <property type="term" value="F:protein-containing complex binding"/>
    <property type="evidence" value="ECO:0007669"/>
    <property type="project" value="TreeGrafter"/>
</dbReference>
<dbReference type="Pfam" id="PF00027">
    <property type="entry name" value="cNMP_binding"/>
    <property type="match status" value="1"/>
</dbReference>
<dbReference type="Pfam" id="PF16526">
    <property type="entry name" value="CLZ"/>
    <property type="match status" value="1"/>
</dbReference>
<dbReference type="InterPro" id="IPR018490">
    <property type="entry name" value="cNMP-bd_dom_sf"/>
</dbReference>
<evidence type="ECO:0000256" key="5">
    <source>
        <dbReference type="ARBA" id="ARBA00023065"/>
    </source>
</evidence>
<evidence type="ECO:0000256" key="7">
    <source>
        <dbReference type="ARBA" id="ARBA00023286"/>
    </source>
</evidence>
<keyword evidence="7" id="KW-1071">Ligand-gated ion channel</keyword>
<dbReference type="Gene3D" id="1.10.287.70">
    <property type="match status" value="2"/>
</dbReference>
<evidence type="ECO:0000256" key="3">
    <source>
        <dbReference type="ARBA" id="ARBA00022692"/>
    </source>
</evidence>
<evidence type="ECO:0000256" key="10">
    <source>
        <dbReference type="SAM" id="MobiDB-lite"/>
    </source>
</evidence>
<proteinExistence type="predicted"/>
<dbReference type="FunFam" id="1.10.287.630:FF:000001">
    <property type="entry name" value="Cyclic nucleotide-gated channel alpha 3"/>
    <property type="match status" value="1"/>
</dbReference>
<evidence type="ECO:0000256" key="11">
    <source>
        <dbReference type="SAM" id="Phobius"/>
    </source>
</evidence>
<keyword evidence="9" id="KW-0175">Coiled coil</keyword>
<dbReference type="Gene3D" id="1.20.5.300">
    <property type="match status" value="1"/>
</dbReference>
<dbReference type="AlphaFoldDB" id="G7YKA2"/>
<dbReference type="PROSITE" id="PS00888">
    <property type="entry name" value="CNMP_BINDING_1"/>
    <property type="match status" value="1"/>
</dbReference>
<sequence length="634" mass="72961">MPHLSTSVQQHRSITLKQCFPCEYSHEYLSNSFVCVGYLDQGLLVRDVMELRKAYVKRRDFIWDILAIIPTDLLYLIPSLHHYAAWVRLNRLFKIYRFFEFVDRTETRTNRPNIFRISNLTMNIMVLIHLNACIYFGFSKATGLGANSFVYPPRANEDISDLPHNYSARWDRLFSQYVYSFYWSTLILTTIGETPKPVENAEYIFITIDFLAGVLIFATVVGNVGAMITNMNAARTEFQNRMDGVKRFYWSTLILTTIGETPKPVENAEYIFITIDFLAGVLIFATVVGNVGAMITNMNAARTEFQNRMDGVKRYMEFRKVNKALEMRVIRWFDYLWTNKQSLEEDTLNALPDKLKAEIAIHVHFDTLQRVSIFKDCDPGLLVELVLKLKLQVFSPGDYICRKGDIGKEMYIVKRGKLSVVSEDGKTVFVTLGEGSVFGEISILDIAGNKTGNRRSANVCSVGYSDLFCLSKDDLWDALREYPEAKEILMKRGEEILRKDNLIDEEVLRKAKEQKESLDEYVRRLEGTVNNLSTRLARLIGEYGASQAKLKRRITQLEEYQFHMQSQQTDYNELQPDNALSMTLPKKESPQNQQFLMIPKDFHHAESSDSGSYQMRRHDSLSSLDSSLSSATIN</sequence>
<keyword evidence="3 11" id="KW-0812">Transmembrane</keyword>
<gene>
    <name evidence="13" type="ORF">CLF_110116</name>
</gene>
<dbReference type="InterPro" id="IPR050866">
    <property type="entry name" value="CNG_cation_channel"/>
</dbReference>
<dbReference type="GO" id="GO:0005223">
    <property type="term" value="F:intracellularly cGMP-activated cation channel activity"/>
    <property type="evidence" value="ECO:0007669"/>
    <property type="project" value="TreeGrafter"/>
</dbReference>
<feature type="transmembrane region" description="Helical" evidence="11">
    <location>
        <begin position="270"/>
        <end position="293"/>
    </location>
</feature>
<dbReference type="Gene3D" id="1.10.287.630">
    <property type="entry name" value="Helix hairpin bin"/>
    <property type="match status" value="1"/>
</dbReference>
<evidence type="ECO:0000256" key="6">
    <source>
        <dbReference type="ARBA" id="ARBA00023136"/>
    </source>
</evidence>
<dbReference type="Gene3D" id="2.60.120.10">
    <property type="entry name" value="Jelly Rolls"/>
    <property type="match status" value="1"/>
</dbReference>
<keyword evidence="5" id="KW-0406">Ion transport</keyword>
<dbReference type="CDD" id="cd00038">
    <property type="entry name" value="CAP_ED"/>
    <property type="match status" value="1"/>
</dbReference>
<dbReference type="SMART" id="SM00100">
    <property type="entry name" value="cNMP"/>
    <property type="match status" value="1"/>
</dbReference>
<dbReference type="EMBL" id="DF143483">
    <property type="protein sequence ID" value="GAA53384.1"/>
    <property type="molecule type" value="Genomic_DNA"/>
</dbReference>
<accession>G7YKA2</accession>
<keyword evidence="4 11" id="KW-1133">Transmembrane helix</keyword>
<feature type="region of interest" description="Disordered" evidence="10">
    <location>
        <begin position="606"/>
        <end position="634"/>
    </location>
</feature>